<feature type="transmembrane region" description="Helical" evidence="9">
    <location>
        <begin position="487"/>
        <end position="507"/>
    </location>
</feature>
<dbReference type="Pfam" id="PF24526">
    <property type="entry name" value="ABCA12_C"/>
    <property type="match status" value="1"/>
</dbReference>
<dbReference type="InterPro" id="IPR026082">
    <property type="entry name" value="ABCA"/>
</dbReference>
<sequence length="898" mass="98063">LQKRKWLSNAVLLAAPFLICMLLWVLQDVINQQLDARSFRCGCKCLSCCDWAYNDSECGFLFSTTDQAGFCAVEEPPLWPALLEVPQEQHRGPKAANVMPAALPTPPSIPPTDAPMLYTGADPAEAQRLMEAMWGRAASISDAVLAAYSAAQAQGEAVPTSTEGQAISSEHDFRHSACLLHPLCPQAITNMTGFPVECASLAPAWQVDASWINDQVYLPPEAAAGPDGSPSSQSFVSALYDWSNTSAAGLNVTVWVNNSDVGGGEEGGVHPPSVQRWSQPINLAANAFLKRQLGPAHSARLVGVKDMPRGSSRLSLDFSSLLGPLFSMWLLQLMLPVGVHTLVQEKEQHLRVMMKMQASAAGLSDSVFYLVMYCWNLALYCAFVAVFCLFGGLIGLKIFTLNSYSLQATFYFLWGLALTSWTFYFSALWREARPAVLLAVIWLIISGWAAWRYRGLYELSQYAFLADRTGGSGLTWSKLGEAGNGMVSVLLMCAVEAVVFMWLAYYLEQVRGAGTGIRRHRLFFLGFKLREKEAPERRRWLAGWRRRRRAAQDGGGTAKGSASARQLLAQPPAAIVLRSLRKVFPARDGNAEKVAVADLSLAVPRCECFGLLGPNGAGKTTTIRMMEGFMSATSGQALIEGLDIGRDMDDIYALMGACPQHDLLWDGLTVREHLLFYARIKNFAGKRLRRAVDDALRSVNLFTVGNDLVGGYSGGMKRRLSVAISLVGDPLVVYLDEPSTGLDPASRQLLWNVIRQARRERAVVLTTHSMEEAEALCDRLGIFVGGRLQCLGNPKDLVSRFGGYLSFTITTPVGQEAAAAAVVRGLSPSARLVYALGGTQKFELPVGEAGVDQIFSRMEEVKARRELDLVDWGVSNATLEEVFIRITRDAGVRMGAFA</sequence>
<dbReference type="KEGG" id="cvr:CHLNCDRAFT_23609"/>
<dbReference type="InterPro" id="IPR017871">
    <property type="entry name" value="ABC_transporter-like_CS"/>
</dbReference>
<feature type="transmembrane region" description="Helical" evidence="9">
    <location>
        <begin position="408"/>
        <end position="429"/>
    </location>
</feature>
<dbReference type="GO" id="GO:0005524">
    <property type="term" value="F:ATP binding"/>
    <property type="evidence" value="ECO:0007669"/>
    <property type="project" value="UniProtKB-KW"/>
</dbReference>
<dbReference type="FunCoup" id="E1ZG47">
    <property type="interactions" value="5"/>
</dbReference>
<dbReference type="PROSITE" id="PS50893">
    <property type="entry name" value="ABC_TRANSPORTER_2"/>
    <property type="match status" value="1"/>
</dbReference>
<feature type="transmembrane region" description="Helical" evidence="9">
    <location>
        <begin position="321"/>
        <end position="343"/>
    </location>
</feature>
<reference evidence="11 12" key="1">
    <citation type="journal article" date="2010" name="Plant Cell">
        <title>The Chlorella variabilis NC64A genome reveals adaptation to photosymbiosis, coevolution with viruses, and cryptic sex.</title>
        <authorList>
            <person name="Blanc G."/>
            <person name="Duncan G."/>
            <person name="Agarkova I."/>
            <person name="Borodovsky M."/>
            <person name="Gurnon J."/>
            <person name="Kuo A."/>
            <person name="Lindquist E."/>
            <person name="Lucas S."/>
            <person name="Pangilinan J."/>
            <person name="Polle J."/>
            <person name="Salamov A."/>
            <person name="Terry A."/>
            <person name="Yamada T."/>
            <person name="Dunigan D.D."/>
            <person name="Grigoriev I.V."/>
            <person name="Claverie J.M."/>
            <person name="Van Etten J.L."/>
        </authorList>
    </citation>
    <scope>NUCLEOTIDE SEQUENCE [LARGE SCALE GENOMIC DNA]</scope>
    <source>
        <strain evidence="11 12">NC64A</strain>
    </source>
</reference>
<gene>
    <name evidence="11" type="ORF">CHLNCDRAFT_23609</name>
</gene>
<name>E1ZG47_CHLVA</name>
<evidence type="ECO:0000256" key="6">
    <source>
        <dbReference type="ARBA" id="ARBA00022840"/>
    </source>
</evidence>
<dbReference type="OMA" id="SIQRGQC"/>
<comment type="similarity">
    <text evidence="2">Belongs to the ABC transporter superfamily. ABCA family. CPR flippase (TC 3.A.1.211) subfamily.</text>
</comment>
<comment type="subcellular location">
    <subcellularLocation>
        <location evidence="1">Membrane</location>
        <topology evidence="1">Multi-pass membrane protein</topology>
    </subcellularLocation>
</comment>
<evidence type="ECO:0000256" key="3">
    <source>
        <dbReference type="ARBA" id="ARBA00022448"/>
    </source>
</evidence>
<dbReference type="Pfam" id="PF12698">
    <property type="entry name" value="ABC2_membrane_3"/>
    <property type="match status" value="1"/>
</dbReference>
<evidence type="ECO:0000259" key="10">
    <source>
        <dbReference type="PROSITE" id="PS50893"/>
    </source>
</evidence>
<dbReference type="RefSeq" id="XP_005847503.1">
    <property type="nucleotide sequence ID" value="XM_005847441.1"/>
</dbReference>
<dbReference type="PANTHER" id="PTHR19229">
    <property type="entry name" value="ATP-BINDING CASSETTE TRANSPORTER SUBFAMILY A ABCA"/>
    <property type="match status" value="1"/>
</dbReference>
<evidence type="ECO:0000256" key="7">
    <source>
        <dbReference type="ARBA" id="ARBA00022989"/>
    </source>
</evidence>
<keyword evidence="12" id="KW-1185">Reference proteome</keyword>
<evidence type="ECO:0000256" key="2">
    <source>
        <dbReference type="ARBA" id="ARBA00008526"/>
    </source>
</evidence>
<dbReference type="PROSITE" id="PS00211">
    <property type="entry name" value="ABC_TRANSPORTER_1"/>
    <property type="match status" value="1"/>
</dbReference>
<evidence type="ECO:0000256" key="1">
    <source>
        <dbReference type="ARBA" id="ARBA00004141"/>
    </source>
</evidence>
<dbReference type="InterPro" id="IPR003593">
    <property type="entry name" value="AAA+_ATPase"/>
</dbReference>
<dbReference type="GO" id="GO:0140359">
    <property type="term" value="F:ABC-type transporter activity"/>
    <property type="evidence" value="ECO:0007669"/>
    <property type="project" value="InterPro"/>
</dbReference>
<dbReference type="EMBL" id="GL433845">
    <property type="protein sequence ID" value="EFN55401.1"/>
    <property type="molecule type" value="Genomic_DNA"/>
</dbReference>
<keyword evidence="6" id="KW-0067">ATP-binding</keyword>
<keyword evidence="4 9" id="KW-0812">Transmembrane</keyword>
<dbReference type="OrthoDB" id="506777at2759"/>
<proteinExistence type="inferred from homology"/>
<keyword evidence="8 9" id="KW-0472">Membrane</keyword>
<dbReference type="GeneID" id="17354625"/>
<dbReference type="InterPro" id="IPR013525">
    <property type="entry name" value="ABC2_TM"/>
</dbReference>
<dbReference type="Pfam" id="PF00005">
    <property type="entry name" value="ABC_tran"/>
    <property type="match status" value="1"/>
</dbReference>
<dbReference type="GO" id="GO:0005319">
    <property type="term" value="F:lipid transporter activity"/>
    <property type="evidence" value="ECO:0007669"/>
    <property type="project" value="TreeGrafter"/>
</dbReference>
<keyword evidence="3" id="KW-0813">Transport</keyword>
<dbReference type="InParanoid" id="E1ZG47"/>
<feature type="transmembrane region" description="Helical" evidence="9">
    <location>
        <begin position="377"/>
        <end position="396"/>
    </location>
</feature>
<feature type="transmembrane region" description="Helical" evidence="9">
    <location>
        <begin position="7"/>
        <end position="26"/>
    </location>
</feature>
<evidence type="ECO:0000256" key="9">
    <source>
        <dbReference type="SAM" id="Phobius"/>
    </source>
</evidence>
<feature type="domain" description="ABC transporter" evidence="10">
    <location>
        <begin position="575"/>
        <end position="810"/>
    </location>
</feature>
<evidence type="ECO:0000256" key="4">
    <source>
        <dbReference type="ARBA" id="ARBA00022692"/>
    </source>
</evidence>
<dbReference type="CDD" id="cd03263">
    <property type="entry name" value="ABC_subfamily_A"/>
    <property type="match status" value="1"/>
</dbReference>
<dbReference type="SUPFAM" id="SSF52540">
    <property type="entry name" value="P-loop containing nucleoside triphosphate hydrolases"/>
    <property type="match status" value="1"/>
</dbReference>
<dbReference type="PANTHER" id="PTHR19229:SF154">
    <property type="entry name" value="ABC TRANSPORTER A FAMILY MEMBER 3-RELATED"/>
    <property type="match status" value="1"/>
</dbReference>
<dbReference type="InterPro" id="IPR027417">
    <property type="entry name" value="P-loop_NTPase"/>
</dbReference>
<evidence type="ECO:0000256" key="8">
    <source>
        <dbReference type="ARBA" id="ARBA00023136"/>
    </source>
</evidence>
<keyword evidence="5" id="KW-0547">Nucleotide-binding</keyword>
<dbReference type="FunFam" id="3.40.50.300:FF:000665">
    <property type="entry name" value="ABC transporter A family member 2"/>
    <property type="match status" value="1"/>
</dbReference>
<dbReference type="AlphaFoldDB" id="E1ZG47"/>
<feature type="non-terminal residue" evidence="11">
    <location>
        <position position="1"/>
    </location>
</feature>
<accession>E1ZG47</accession>
<evidence type="ECO:0000313" key="12">
    <source>
        <dbReference type="Proteomes" id="UP000008141"/>
    </source>
</evidence>
<dbReference type="Gene3D" id="3.40.50.300">
    <property type="entry name" value="P-loop containing nucleotide triphosphate hydrolases"/>
    <property type="match status" value="1"/>
</dbReference>
<protein>
    <recommendedName>
        <fullName evidence="10">ABC transporter domain-containing protein</fullName>
    </recommendedName>
</protein>
<dbReference type="GO" id="GO:0016887">
    <property type="term" value="F:ATP hydrolysis activity"/>
    <property type="evidence" value="ECO:0007669"/>
    <property type="project" value="InterPro"/>
</dbReference>
<dbReference type="InterPro" id="IPR003439">
    <property type="entry name" value="ABC_transporter-like_ATP-bd"/>
</dbReference>
<evidence type="ECO:0000313" key="11">
    <source>
        <dbReference type="EMBL" id="EFN55401.1"/>
    </source>
</evidence>
<dbReference type="Proteomes" id="UP000008141">
    <property type="component" value="Unassembled WGS sequence"/>
</dbReference>
<keyword evidence="7 9" id="KW-1133">Transmembrane helix</keyword>
<evidence type="ECO:0000256" key="5">
    <source>
        <dbReference type="ARBA" id="ARBA00022741"/>
    </source>
</evidence>
<dbReference type="GO" id="GO:0016020">
    <property type="term" value="C:membrane"/>
    <property type="evidence" value="ECO:0007669"/>
    <property type="project" value="UniProtKB-SubCell"/>
</dbReference>
<dbReference type="SMART" id="SM00382">
    <property type="entry name" value="AAA"/>
    <property type="match status" value="1"/>
</dbReference>
<dbReference type="eggNOG" id="KOG0059">
    <property type="taxonomic scope" value="Eukaryota"/>
</dbReference>
<organism evidence="12">
    <name type="scientific">Chlorella variabilis</name>
    <name type="common">Green alga</name>
    <dbReference type="NCBI Taxonomy" id="554065"/>
    <lineage>
        <taxon>Eukaryota</taxon>
        <taxon>Viridiplantae</taxon>
        <taxon>Chlorophyta</taxon>
        <taxon>core chlorophytes</taxon>
        <taxon>Trebouxiophyceae</taxon>
        <taxon>Chlorellales</taxon>
        <taxon>Chlorellaceae</taxon>
        <taxon>Chlorella clade</taxon>
        <taxon>Chlorella</taxon>
    </lineage>
</organism>
<feature type="transmembrane region" description="Helical" evidence="9">
    <location>
        <begin position="435"/>
        <end position="451"/>
    </location>
</feature>